<keyword evidence="2" id="KW-1185">Reference proteome</keyword>
<name>A0A0C9YZ48_9AGAM</name>
<dbReference type="HOGENOM" id="CLU_000288_57_19_1"/>
<dbReference type="EMBL" id="KN833787">
    <property type="protein sequence ID" value="KIK19254.1"/>
    <property type="molecule type" value="Genomic_DNA"/>
</dbReference>
<reference evidence="1 2" key="1">
    <citation type="submission" date="2014-04" db="EMBL/GenBank/DDBJ databases">
        <authorList>
            <consortium name="DOE Joint Genome Institute"/>
            <person name="Kuo A."/>
            <person name="Kohler A."/>
            <person name="Costa M.D."/>
            <person name="Nagy L.G."/>
            <person name="Floudas D."/>
            <person name="Copeland A."/>
            <person name="Barry K.W."/>
            <person name="Cichocki N."/>
            <person name="Veneault-Fourrey C."/>
            <person name="LaButti K."/>
            <person name="Lindquist E.A."/>
            <person name="Lipzen A."/>
            <person name="Lundell T."/>
            <person name="Morin E."/>
            <person name="Murat C."/>
            <person name="Sun H."/>
            <person name="Tunlid A."/>
            <person name="Henrissat B."/>
            <person name="Grigoriev I.V."/>
            <person name="Hibbett D.S."/>
            <person name="Martin F."/>
            <person name="Nordberg H.P."/>
            <person name="Cantor M.N."/>
            <person name="Hua S.X."/>
        </authorList>
    </citation>
    <scope>NUCLEOTIDE SEQUENCE [LARGE SCALE GENOMIC DNA]</scope>
    <source>
        <strain evidence="1 2">441</strain>
    </source>
</reference>
<proteinExistence type="predicted"/>
<protein>
    <submittedName>
        <fullName evidence="1">Uncharacterized protein</fullName>
    </submittedName>
</protein>
<evidence type="ECO:0000313" key="1">
    <source>
        <dbReference type="EMBL" id="KIK19254.1"/>
    </source>
</evidence>
<evidence type="ECO:0000313" key="2">
    <source>
        <dbReference type="Proteomes" id="UP000054018"/>
    </source>
</evidence>
<dbReference type="Proteomes" id="UP000054018">
    <property type="component" value="Unassembled WGS sequence"/>
</dbReference>
<dbReference type="AlphaFoldDB" id="A0A0C9YZ48"/>
<gene>
    <name evidence="1" type="ORF">PISMIDRAFT_683349</name>
</gene>
<reference evidence="2" key="2">
    <citation type="submission" date="2015-01" db="EMBL/GenBank/DDBJ databases">
        <title>Evolutionary Origins and Diversification of the Mycorrhizal Mutualists.</title>
        <authorList>
            <consortium name="DOE Joint Genome Institute"/>
            <consortium name="Mycorrhizal Genomics Consortium"/>
            <person name="Kohler A."/>
            <person name="Kuo A."/>
            <person name="Nagy L.G."/>
            <person name="Floudas D."/>
            <person name="Copeland A."/>
            <person name="Barry K.W."/>
            <person name="Cichocki N."/>
            <person name="Veneault-Fourrey C."/>
            <person name="LaButti K."/>
            <person name="Lindquist E.A."/>
            <person name="Lipzen A."/>
            <person name="Lundell T."/>
            <person name="Morin E."/>
            <person name="Murat C."/>
            <person name="Riley R."/>
            <person name="Ohm R."/>
            <person name="Sun H."/>
            <person name="Tunlid A."/>
            <person name="Henrissat B."/>
            <person name="Grigoriev I.V."/>
            <person name="Hibbett D.S."/>
            <person name="Martin F."/>
        </authorList>
    </citation>
    <scope>NUCLEOTIDE SEQUENCE [LARGE SCALE GENOMIC DNA]</scope>
    <source>
        <strain evidence="2">441</strain>
    </source>
</reference>
<organism evidence="1 2">
    <name type="scientific">Pisolithus microcarpus 441</name>
    <dbReference type="NCBI Taxonomy" id="765257"/>
    <lineage>
        <taxon>Eukaryota</taxon>
        <taxon>Fungi</taxon>
        <taxon>Dikarya</taxon>
        <taxon>Basidiomycota</taxon>
        <taxon>Agaricomycotina</taxon>
        <taxon>Agaricomycetes</taxon>
        <taxon>Agaricomycetidae</taxon>
        <taxon>Boletales</taxon>
        <taxon>Sclerodermatineae</taxon>
        <taxon>Pisolithaceae</taxon>
        <taxon>Pisolithus</taxon>
    </lineage>
</organism>
<accession>A0A0C9YZ48</accession>
<sequence length="105" mass="11903">MSAAVVQVHVNKAICFSSVPSHALSHSEELLDNLDYQVNTQPVQLYPDGWLKGPQDHLLLWIPTSSQKPFYSMYTTLIIPRGCMELNLSNMVHGSKWQECFKQIA</sequence>
<dbReference type="OrthoDB" id="2615105at2759"/>